<reference evidence="1 2" key="1">
    <citation type="submission" date="2020-01" db="EMBL/GenBank/DDBJ databases">
        <authorList>
            <consortium name="DOE Joint Genome Institute"/>
            <person name="Haridas S."/>
            <person name="Albert R."/>
            <person name="Binder M."/>
            <person name="Bloem J."/>
            <person name="Labutti K."/>
            <person name="Salamov A."/>
            <person name="Andreopoulos B."/>
            <person name="Baker S.E."/>
            <person name="Barry K."/>
            <person name="Bills G."/>
            <person name="Bluhm B.H."/>
            <person name="Cannon C."/>
            <person name="Castanera R."/>
            <person name="Culley D.E."/>
            <person name="Daum C."/>
            <person name="Ezra D."/>
            <person name="Gonzalez J.B."/>
            <person name="Henrissat B."/>
            <person name="Kuo A."/>
            <person name="Liang C."/>
            <person name="Lipzen A."/>
            <person name="Lutzoni F."/>
            <person name="Magnuson J."/>
            <person name="Mondo S."/>
            <person name="Nolan M."/>
            <person name="Ohm R."/>
            <person name="Pangilinan J."/>
            <person name="Park H.-J.H."/>
            <person name="Ramirez L."/>
            <person name="Alfaro M."/>
            <person name="Sun H."/>
            <person name="Tritt A."/>
            <person name="Yoshinaga Y."/>
            <person name="Zwiers L.-H.L."/>
            <person name="Turgeon B.G."/>
            <person name="Goodwin S.B."/>
            <person name="Spatafora J.W."/>
            <person name="Crous P.W."/>
            <person name="Grigoriev I.V."/>
        </authorList>
    </citation>
    <scope>NUCLEOTIDE SEQUENCE [LARGE SCALE GENOMIC DNA]</scope>
    <source>
        <strain evidence="1 2">CBS 611.86</strain>
    </source>
</reference>
<gene>
    <name evidence="1" type="ORF">BDV95DRAFT_611776</name>
</gene>
<dbReference type="AlphaFoldDB" id="A0A7C8I2J0"/>
<keyword evidence="2" id="KW-1185">Reference proteome</keyword>
<evidence type="ECO:0000313" key="2">
    <source>
        <dbReference type="Proteomes" id="UP000481861"/>
    </source>
</evidence>
<evidence type="ECO:0000313" key="1">
    <source>
        <dbReference type="EMBL" id="KAF2866311.1"/>
    </source>
</evidence>
<dbReference type="EMBL" id="JAADJZ010000028">
    <property type="protein sequence ID" value="KAF2866311.1"/>
    <property type="molecule type" value="Genomic_DNA"/>
</dbReference>
<dbReference type="OrthoDB" id="3763466at2759"/>
<comment type="caution">
    <text evidence="1">The sequence shown here is derived from an EMBL/GenBank/DDBJ whole genome shotgun (WGS) entry which is preliminary data.</text>
</comment>
<organism evidence="1 2">
    <name type="scientific">Massariosphaeria phaeospora</name>
    <dbReference type="NCBI Taxonomy" id="100035"/>
    <lineage>
        <taxon>Eukaryota</taxon>
        <taxon>Fungi</taxon>
        <taxon>Dikarya</taxon>
        <taxon>Ascomycota</taxon>
        <taxon>Pezizomycotina</taxon>
        <taxon>Dothideomycetes</taxon>
        <taxon>Pleosporomycetidae</taxon>
        <taxon>Pleosporales</taxon>
        <taxon>Pleosporales incertae sedis</taxon>
        <taxon>Massariosphaeria</taxon>
    </lineage>
</organism>
<accession>A0A7C8I2J0</accession>
<name>A0A7C8I2J0_9PLEO</name>
<proteinExistence type="predicted"/>
<dbReference type="Proteomes" id="UP000481861">
    <property type="component" value="Unassembled WGS sequence"/>
</dbReference>
<protein>
    <submittedName>
        <fullName evidence="1">Uncharacterized protein</fullName>
    </submittedName>
</protein>
<sequence>MESPVSRKIENPFCHVADSDLLAFTTTFHPAFPREVRDLVYTAILDKPTIDLLTSCTQPGIDDYPWHYTARTEADWPRYIRRGLVHSAVATELIEIFYEVYPNFQVSFPAQIANLLNEDFFKMGVTPAHGKISRLRVNGRLDDGHMDFVDIGKLREHFAPLLCGGQKWAKNRFELFVRFELSIRNEMKYSTIIARLAAKIKAVLAALQSVFRSVMARGGKSYLRFFVARQELAVIGHMADTQAQWVEAIKRLLDRESF</sequence>